<feature type="domain" description="Aspartyl/asparaginy/proline hydroxylase" evidence="4">
    <location>
        <begin position="214"/>
        <end position="361"/>
    </location>
</feature>
<dbReference type="RefSeq" id="WP_343891127.1">
    <property type="nucleotide sequence ID" value="NZ_BAAAEH010000039.1"/>
</dbReference>
<dbReference type="InterPro" id="IPR051821">
    <property type="entry name" value="Asp/Asn_beta-hydroxylase"/>
</dbReference>
<accession>A0ABU9Y4Y8</accession>
<protein>
    <submittedName>
        <fullName evidence="5">Aspartyl/asparaginyl beta-hydroxylase domain-containing protein</fullName>
    </submittedName>
</protein>
<evidence type="ECO:0000259" key="4">
    <source>
        <dbReference type="Pfam" id="PF05118"/>
    </source>
</evidence>
<sequence length="386" mass="43284">MSIDPLTHLAEADRALAAQDLPRALVLLRQAAEAQPDSLAIWMRLAGVTRAAGQPRAALDAIHRALAVSPLDFTALLMRASLLERLGDTNAGEAWGHAIAQKPDGNLPPQLAAALADGERRHAAWLDQREARLREGMEAIERVADREERQRIARFRSNVLRRTRPYHSEPTHFHFPELAEREFHPRRLFPWLSELEAQTDTIAAELDIAMKAERAELVPYIQYAEHLPLRQWQPLNHNRDWTAIHLRQNGRRIEANARHCPRTLALLDQIGQPAIPGASPNAMFSLLAPKTAIPPHVGVSNARLVCHLPLIIPEGCWFRVGDETRYWRRGEAFVFDDTIEHEALNPSDQLRVVLIFDLWHPDLSAVEREAVTALIALEGGGSAEGL</sequence>
<evidence type="ECO:0000313" key="6">
    <source>
        <dbReference type="Proteomes" id="UP001419910"/>
    </source>
</evidence>
<keyword evidence="3" id="KW-0560">Oxidoreductase</keyword>
<dbReference type="InterPro" id="IPR027443">
    <property type="entry name" value="IPNS-like_sf"/>
</dbReference>
<proteinExistence type="inferred from homology"/>
<name>A0ABU9Y4Y8_9SPHN</name>
<dbReference type="Proteomes" id="UP001419910">
    <property type="component" value="Unassembled WGS sequence"/>
</dbReference>
<dbReference type="PANTHER" id="PTHR46332:SF5">
    <property type="entry name" value="ASPARTATE BETA-HYDROXYLASE DOMAIN CONTAINING 2"/>
    <property type="match status" value="1"/>
</dbReference>
<dbReference type="Pfam" id="PF05118">
    <property type="entry name" value="Asp_Arg_Hydrox"/>
    <property type="match status" value="1"/>
</dbReference>
<comment type="similarity">
    <text evidence="1">Belongs to the aspartyl/asparaginyl beta-hydroxylase family.</text>
</comment>
<dbReference type="PANTHER" id="PTHR46332">
    <property type="entry name" value="ASPARTATE BETA-HYDROXYLASE DOMAIN-CONTAINING PROTEIN 2"/>
    <property type="match status" value="1"/>
</dbReference>
<reference evidence="5 6" key="1">
    <citation type="submission" date="2024-05" db="EMBL/GenBank/DDBJ databases">
        <authorList>
            <person name="Liu Q."/>
            <person name="Xin Y.-H."/>
        </authorList>
    </citation>
    <scope>NUCLEOTIDE SEQUENCE [LARGE SCALE GENOMIC DNA]</scope>
    <source>
        <strain evidence="5 6">CGMCC 1.10181</strain>
    </source>
</reference>
<dbReference type="EMBL" id="JBDIME010000012">
    <property type="protein sequence ID" value="MEN2790861.1"/>
    <property type="molecule type" value="Genomic_DNA"/>
</dbReference>
<keyword evidence="6" id="KW-1185">Reference proteome</keyword>
<evidence type="ECO:0000256" key="1">
    <source>
        <dbReference type="ARBA" id="ARBA00007730"/>
    </source>
</evidence>
<dbReference type="InterPro" id="IPR011990">
    <property type="entry name" value="TPR-like_helical_dom_sf"/>
</dbReference>
<comment type="caution">
    <text evidence="5">The sequence shown here is derived from an EMBL/GenBank/DDBJ whole genome shotgun (WGS) entry which is preliminary data.</text>
</comment>
<dbReference type="Gene3D" id="1.25.40.10">
    <property type="entry name" value="Tetratricopeptide repeat domain"/>
    <property type="match status" value="1"/>
</dbReference>
<evidence type="ECO:0000256" key="3">
    <source>
        <dbReference type="ARBA" id="ARBA00023002"/>
    </source>
</evidence>
<dbReference type="InterPro" id="IPR007803">
    <property type="entry name" value="Asp/Arg/Pro-Hydrxlase"/>
</dbReference>
<dbReference type="Gene3D" id="2.60.120.330">
    <property type="entry name" value="B-lactam Antibiotic, Isopenicillin N Synthase, Chain"/>
    <property type="match status" value="1"/>
</dbReference>
<evidence type="ECO:0000313" key="5">
    <source>
        <dbReference type="EMBL" id="MEN2790861.1"/>
    </source>
</evidence>
<organism evidence="5 6">
    <name type="scientific">Sphingomonas oligophenolica</name>
    <dbReference type="NCBI Taxonomy" id="301154"/>
    <lineage>
        <taxon>Bacteria</taxon>
        <taxon>Pseudomonadati</taxon>
        <taxon>Pseudomonadota</taxon>
        <taxon>Alphaproteobacteria</taxon>
        <taxon>Sphingomonadales</taxon>
        <taxon>Sphingomonadaceae</taxon>
        <taxon>Sphingomonas</taxon>
    </lineage>
</organism>
<dbReference type="SUPFAM" id="SSF51197">
    <property type="entry name" value="Clavaminate synthase-like"/>
    <property type="match status" value="1"/>
</dbReference>
<evidence type="ECO:0000256" key="2">
    <source>
        <dbReference type="ARBA" id="ARBA00022964"/>
    </source>
</evidence>
<dbReference type="SUPFAM" id="SSF48452">
    <property type="entry name" value="TPR-like"/>
    <property type="match status" value="1"/>
</dbReference>
<gene>
    <name evidence="5" type="ORF">ABC974_14565</name>
</gene>
<keyword evidence="2" id="KW-0223">Dioxygenase</keyword>